<dbReference type="InterPro" id="IPR048062">
    <property type="entry name" value="SE1832-like"/>
</dbReference>
<dbReference type="NCBIfam" id="NF040877">
    <property type="entry name" value="SE1832_fam"/>
    <property type="match status" value="1"/>
</dbReference>
<protein>
    <submittedName>
        <fullName evidence="2">SE1832 family protein</fullName>
    </submittedName>
</protein>
<keyword evidence="1" id="KW-0175">Coiled coil</keyword>
<organism evidence="2 3">
    <name type="scientific">Jeotgalibacillus terrae</name>
    <dbReference type="NCBI Taxonomy" id="587735"/>
    <lineage>
        <taxon>Bacteria</taxon>
        <taxon>Bacillati</taxon>
        <taxon>Bacillota</taxon>
        <taxon>Bacilli</taxon>
        <taxon>Bacillales</taxon>
        <taxon>Caryophanaceae</taxon>
        <taxon>Jeotgalibacillus</taxon>
    </lineage>
</organism>
<evidence type="ECO:0000313" key="3">
    <source>
        <dbReference type="Proteomes" id="UP001597561"/>
    </source>
</evidence>
<reference evidence="3" key="1">
    <citation type="journal article" date="2019" name="Int. J. Syst. Evol. Microbiol.">
        <title>The Global Catalogue of Microorganisms (GCM) 10K type strain sequencing project: providing services to taxonomists for standard genome sequencing and annotation.</title>
        <authorList>
            <consortium name="The Broad Institute Genomics Platform"/>
            <consortium name="The Broad Institute Genome Sequencing Center for Infectious Disease"/>
            <person name="Wu L."/>
            <person name="Ma J."/>
        </authorList>
    </citation>
    <scope>NUCLEOTIDE SEQUENCE [LARGE SCALE GENOMIC DNA]</scope>
    <source>
        <strain evidence="3">KCTC 13528</strain>
    </source>
</reference>
<dbReference type="EMBL" id="JBHUPG010000015">
    <property type="protein sequence ID" value="MFD2911931.1"/>
    <property type="molecule type" value="Genomic_DNA"/>
</dbReference>
<feature type="coiled-coil region" evidence="1">
    <location>
        <begin position="3"/>
        <end position="30"/>
    </location>
</feature>
<evidence type="ECO:0000313" key="2">
    <source>
        <dbReference type="EMBL" id="MFD2911931.1"/>
    </source>
</evidence>
<accession>A0ABW5ZIQ5</accession>
<dbReference type="RefSeq" id="WP_204730320.1">
    <property type="nucleotide sequence ID" value="NZ_JAFBDK010000016.1"/>
</dbReference>
<evidence type="ECO:0000256" key="1">
    <source>
        <dbReference type="SAM" id="Coils"/>
    </source>
</evidence>
<dbReference type="Proteomes" id="UP001597561">
    <property type="component" value="Unassembled WGS sequence"/>
</dbReference>
<gene>
    <name evidence="2" type="ORF">ACFS5P_08590</name>
</gene>
<keyword evidence="3" id="KW-1185">Reference proteome</keyword>
<sequence>MTQNEIKNRIAELKMEYIRAQDDLEKLESVGRDGEFAQKRLTGIEEELSELRKLEEE</sequence>
<proteinExistence type="predicted"/>
<comment type="caution">
    <text evidence="2">The sequence shown here is derived from an EMBL/GenBank/DDBJ whole genome shotgun (WGS) entry which is preliminary data.</text>
</comment>
<name>A0ABW5ZIQ5_9BACL</name>